<feature type="compositionally biased region" description="Acidic residues" evidence="1">
    <location>
        <begin position="540"/>
        <end position="562"/>
    </location>
</feature>
<dbReference type="PANTHER" id="PTHR48176">
    <property type="entry name" value="DDRGK DOMAIN-CONTAINING PROTEIN 1"/>
    <property type="match status" value="1"/>
</dbReference>
<dbReference type="Proteomes" id="UP001165060">
    <property type="component" value="Unassembled WGS sequence"/>
</dbReference>
<evidence type="ECO:0000313" key="2">
    <source>
        <dbReference type="EMBL" id="GMI56167.1"/>
    </source>
</evidence>
<evidence type="ECO:0000256" key="1">
    <source>
        <dbReference type="SAM" id="MobiDB-lite"/>
    </source>
</evidence>
<sequence>MVLMPPALSEPIEVYKSQHPGMSTKTACAGPAFQALLDSLDAAEEALPPPYIVKGRKKMEVSVYQQLTKMNKSAEEKERLKKKRREHDRDEYNGRTEEQKEKKRNEYNGRTEEQKEKKRKKVRDKYNGRTEEQKEKKKEKERDEYANLPEEQKEKKREKARDKYNGRTEEQKEKKKEKDRDKYNGRTEEEKEERTTKRLLNREENAALLTDDKFVEIRPASAVKLIQGDLLVSLKQHLGAVKVGGKGEKVCAYIGNFKMNRFKLDGLEVDEATGRVTHLPRDFGLFEAMLWRSRAECTLTNPEGLHMSVGDVRDLFRDGLIKIHFVTDPSDIVNNALERDSQIHLVKEYSYIQPLFSVIGVGGCTPKGAQQWPKEGFGTALVEVRVPVGEGWNVGSKKVTSAMTSDERSNAVVLARQLLLPTLLSPMIVDSVAASETRVMIRCFKSNVSFYIASFDGAAVTAMYGGLREGCKVTTCIWDFKGAAIGVKKFNFLVKPRLFPSDSRMRKRGTYTLADPAEKKRILQHIADTGEVGVGKDEYDIGEEEEERELVLEEMEEEEEVGGEAAGEEVAGEKPPAKKAKK</sequence>
<proteinExistence type="predicted"/>
<protein>
    <submittedName>
        <fullName evidence="2">Uncharacterized protein</fullName>
    </submittedName>
</protein>
<gene>
    <name evidence="2" type="ORF">TeGR_g2668</name>
</gene>
<evidence type="ECO:0000313" key="3">
    <source>
        <dbReference type="Proteomes" id="UP001165060"/>
    </source>
</evidence>
<reference evidence="2 3" key="1">
    <citation type="journal article" date="2023" name="Commun. Biol.">
        <title>Genome analysis of Parmales, the sister group of diatoms, reveals the evolutionary specialization of diatoms from phago-mixotrophs to photoautotrophs.</title>
        <authorList>
            <person name="Ban H."/>
            <person name="Sato S."/>
            <person name="Yoshikawa S."/>
            <person name="Yamada K."/>
            <person name="Nakamura Y."/>
            <person name="Ichinomiya M."/>
            <person name="Sato N."/>
            <person name="Blanc-Mathieu R."/>
            <person name="Endo H."/>
            <person name="Kuwata A."/>
            <person name="Ogata H."/>
        </authorList>
    </citation>
    <scope>NUCLEOTIDE SEQUENCE [LARGE SCALE GENOMIC DNA]</scope>
</reference>
<dbReference type="EMBL" id="BRYB01006378">
    <property type="protein sequence ID" value="GMI56167.1"/>
    <property type="molecule type" value="Genomic_DNA"/>
</dbReference>
<feature type="compositionally biased region" description="Basic and acidic residues" evidence="1">
    <location>
        <begin position="124"/>
        <end position="196"/>
    </location>
</feature>
<feature type="compositionally biased region" description="Basic and acidic residues" evidence="1">
    <location>
        <begin position="87"/>
        <end position="116"/>
    </location>
</feature>
<feature type="non-terminal residue" evidence="2">
    <location>
        <position position="582"/>
    </location>
</feature>
<feature type="region of interest" description="Disordered" evidence="1">
    <location>
        <begin position="533"/>
        <end position="582"/>
    </location>
</feature>
<keyword evidence="3" id="KW-1185">Reference proteome</keyword>
<name>A0ABQ6NCG2_9STRA</name>
<comment type="caution">
    <text evidence="2">The sequence shown here is derived from an EMBL/GenBank/DDBJ whole genome shotgun (WGS) entry which is preliminary data.</text>
</comment>
<dbReference type="InterPro" id="IPR050899">
    <property type="entry name" value="DDRGK_domain-containing"/>
</dbReference>
<feature type="region of interest" description="Disordered" evidence="1">
    <location>
        <begin position="68"/>
        <end position="196"/>
    </location>
</feature>
<accession>A0ABQ6NCG2</accession>
<organism evidence="2 3">
    <name type="scientific">Tetraparma gracilis</name>
    <dbReference type="NCBI Taxonomy" id="2962635"/>
    <lineage>
        <taxon>Eukaryota</taxon>
        <taxon>Sar</taxon>
        <taxon>Stramenopiles</taxon>
        <taxon>Ochrophyta</taxon>
        <taxon>Bolidophyceae</taxon>
        <taxon>Parmales</taxon>
        <taxon>Triparmaceae</taxon>
        <taxon>Tetraparma</taxon>
    </lineage>
</organism>
<dbReference type="PANTHER" id="PTHR48176:SF1">
    <property type="entry name" value="DDRGK DOMAIN-CONTAINING PROTEIN 1"/>
    <property type="match status" value="1"/>
</dbReference>